<keyword evidence="4" id="KW-0378">Hydrolase</keyword>
<keyword evidence="6" id="KW-0472">Membrane</keyword>
<dbReference type="PANTHER" id="PTHR14969">
    <property type="entry name" value="SPHINGOSINE-1-PHOSPHATE PHOSPHOHYDROLASE"/>
    <property type="match status" value="1"/>
</dbReference>
<evidence type="ECO:0000256" key="5">
    <source>
        <dbReference type="ARBA" id="ARBA00022989"/>
    </source>
</evidence>
<dbReference type="Proteomes" id="UP001604282">
    <property type="component" value="Unassembled WGS sequence"/>
</dbReference>
<dbReference type="InterPro" id="IPR000326">
    <property type="entry name" value="PAP2/HPO"/>
</dbReference>
<evidence type="ECO:0000313" key="9">
    <source>
        <dbReference type="EMBL" id="MFG3193202.1"/>
    </source>
</evidence>
<dbReference type="InterPro" id="IPR036938">
    <property type="entry name" value="PAP2/HPO_sf"/>
</dbReference>
<evidence type="ECO:0000256" key="6">
    <source>
        <dbReference type="ARBA" id="ARBA00023136"/>
    </source>
</evidence>
<dbReference type="SMART" id="SM00014">
    <property type="entry name" value="acidPPc"/>
    <property type="match status" value="1"/>
</dbReference>
<feature type="region of interest" description="Disordered" evidence="7">
    <location>
        <begin position="69"/>
        <end position="93"/>
    </location>
</feature>
<dbReference type="RefSeq" id="WP_189853579.1">
    <property type="nucleotide sequence ID" value="NZ_JBIBVA010000021.1"/>
</dbReference>
<keyword evidence="3" id="KW-0812">Transmembrane</keyword>
<evidence type="ECO:0000256" key="1">
    <source>
        <dbReference type="ARBA" id="ARBA00004651"/>
    </source>
</evidence>
<evidence type="ECO:0000256" key="3">
    <source>
        <dbReference type="ARBA" id="ARBA00022692"/>
    </source>
</evidence>
<evidence type="ECO:0000259" key="8">
    <source>
        <dbReference type="SMART" id="SM00014"/>
    </source>
</evidence>
<keyword evidence="10" id="KW-1185">Reference proteome</keyword>
<organism evidence="9 10">
    <name type="scientific">Streptomyces omiyaensis</name>
    <dbReference type="NCBI Taxonomy" id="68247"/>
    <lineage>
        <taxon>Bacteria</taxon>
        <taxon>Bacillati</taxon>
        <taxon>Actinomycetota</taxon>
        <taxon>Actinomycetes</taxon>
        <taxon>Kitasatosporales</taxon>
        <taxon>Streptomycetaceae</taxon>
        <taxon>Streptomyces</taxon>
    </lineage>
</organism>
<evidence type="ECO:0000256" key="4">
    <source>
        <dbReference type="ARBA" id="ARBA00022801"/>
    </source>
</evidence>
<dbReference type="CDD" id="cd01610">
    <property type="entry name" value="PAP2_like"/>
    <property type="match status" value="1"/>
</dbReference>
<keyword evidence="2" id="KW-1003">Cell membrane</keyword>
<evidence type="ECO:0000256" key="7">
    <source>
        <dbReference type="SAM" id="MobiDB-lite"/>
    </source>
</evidence>
<dbReference type="PANTHER" id="PTHR14969:SF62">
    <property type="entry name" value="DECAPRENYLPHOSPHORYL-5-PHOSPHORIBOSE PHOSPHATASE RV3807C-RELATED"/>
    <property type="match status" value="1"/>
</dbReference>
<dbReference type="SUPFAM" id="SSF48317">
    <property type="entry name" value="Acid phosphatase/Vanadium-dependent haloperoxidase"/>
    <property type="match status" value="1"/>
</dbReference>
<comment type="caution">
    <text evidence="9">The sequence shown here is derived from an EMBL/GenBank/DDBJ whole genome shotgun (WGS) entry which is preliminary data.</text>
</comment>
<dbReference type="Gene3D" id="1.20.144.10">
    <property type="entry name" value="Phosphatidic acid phosphatase type 2/haloperoxidase"/>
    <property type="match status" value="1"/>
</dbReference>
<reference evidence="9 10" key="1">
    <citation type="submission" date="2024-10" db="EMBL/GenBank/DDBJ databases">
        <title>The Natural Products Discovery Center: Release of the First 8490 Sequenced Strains for Exploring Actinobacteria Biosynthetic Diversity.</title>
        <authorList>
            <person name="Kalkreuter E."/>
            <person name="Kautsar S.A."/>
            <person name="Yang D."/>
            <person name="Bader C.D."/>
            <person name="Teijaro C.N."/>
            <person name="Fluegel L."/>
            <person name="Davis C.M."/>
            <person name="Simpson J.R."/>
            <person name="Lauterbach L."/>
            <person name="Steele A.D."/>
            <person name="Gui C."/>
            <person name="Meng S."/>
            <person name="Li G."/>
            <person name="Viehrig K."/>
            <person name="Ye F."/>
            <person name="Su P."/>
            <person name="Kiefer A.F."/>
            <person name="Nichols A."/>
            <person name="Cepeda A.J."/>
            <person name="Yan W."/>
            <person name="Fan B."/>
            <person name="Jiang Y."/>
            <person name="Adhikari A."/>
            <person name="Zheng C.-J."/>
            <person name="Schuster L."/>
            <person name="Cowan T.M."/>
            <person name="Smanski M.J."/>
            <person name="Chevrette M.G."/>
            <person name="De Carvalho L.P.S."/>
            <person name="Shen B."/>
        </authorList>
    </citation>
    <scope>NUCLEOTIDE SEQUENCE [LARGE SCALE GENOMIC DNA]</scope>
    <source>
        <strain evidence="9 10">NPDC048229</strain>
    </source>
</reference>
<evidence type="ECO:0000313" key="10">
    <source>
        <dbReference type="Proteomes" id="UP001604282"/>
    </source>
</evidence>
<comment type="subcellular location">
    <subcellularLocation>
        <location evidence="1">Cell membrane</location>
        <topology evidence="1">Multi-pass membrane protein</topology>
    </subcellularLocation>
</comment>
<feature type="domain" description="Phosphatidic acid phosphatase type 2/haloperoxidase" evidence="8">
    <location>
        <begin position="47"/>
        <end position="154"/>
    </location>
</feature>
<proteinExistence type="predicted"/>
<evidence type="ECO:0000256" key="2">
    <source>
        <dbReference type="ARBA" id="ARBA00022475"/>
    </source>
</evidence>
<keyword evidence="5" id="KW-1133">Transmembrane helix</keyword>
<name>A0ABW7C299_9ACTN</name>
<dbReference type="EMBL" id="JBICZW010000027">
    <property type="protein sequence ID" value="MFG3193202.1"/>
    <property type="molecule type" value="Genomic_DNA"/>
</dbReference>
<protein>
    <submittedName>
        <fullName evidence="9">Phosphatase PAP2 family protein</fullName>
    </submittedName>
</protein>
<gene>
    <name evidence="9" type="ORF">ACGFYS_30220</name>
</gene>
<sequence length="172" mass="17823">MTGWDSAWARRLLPPVERAAEHTKVWWAAALTMAAGGGRRGRKAAAAGVTAMAVAELLSNGVAKQLVQRRRPPAEWIPHGDDEDRPDSSSFPSGHTAAAVAFTAATAPSWPWAGAVCAVPMALVAIERVHSGAHYPSDVAAGAAVGLTAAALVRAVPPPRRLPPGMASRCRG</sequence>
<accession>A0ABW7C299</accession>
<dbReference type="Pfam" id="PF01569">
    <property type="entry name" value="PAP2"/>
    <property type="match status" value="1"/>
</dbReference>